<gene>
    <name evidence="1" type="ORF">ACFQ1E_19130</name>
</gene>
<dbReference type="InterPro" id="IPR036388">
    <property type="entry name" value="WH-like_DNA-bd_sf"/>
</dbReference>
<organism evidence="1 2">
    <name type="scientific">Sphingomonas canadensis</name>
    <dbReference type="NCBI Taxonomy" id="1219257"/>
    <lineage>
        <taxon>Bacteria</taxon>
        <taxon>Pseudomonadati</taxon>
        <taxon>Pseudomonadota</taxon>
        <taxon>Alphaproteobacteria</taxon>
        <taxon>Sphingomonadales</taxon>
        <taxon>Sphingomonadaceae</taxon>
        <taxon>Sphingomonas</taxon>
    </lineage>
</organism>
<accession>A0ABW3HCN7</accession>
<evidence type="ECO:0000313" key="1">
    <source>
        <dbReference type="EMBL" id="MFD0948460.1"/>
    </source>
</evidence>
<comment type="caution">
    <text evidence="1">The sequence shown here is derived from an EMBL/GenBank/DDBJ whole genome shotgun (WGS) entry which is preliminary data.</text>
</comment>
<dbReference type="Proteomes" id="UP001596977">
    <property type="component" value="Unassembled WGS sequence"/>
</dbReference>
<sequence>MIDWTTAVEEAVRRHVAATGDPVFTRQSLIEAELDRIISDTLSTGATPERTLSRELQEMRDRGALEFIDDRGTYRLIG</sequence>
<evidence type="ECO:0008006" key="3">
    <source>
        <dbReference type="Google" id="ProtNLM"/>
    </source>
</evidence>
<protein>
    <recommendedName>
        <fullName evidence="3">Dam-replacing protein HTH domain-containing protein</fullName>
    </recommendedName>
</protein>
<reference evidence="2" key="1">
    <citation type="journal article" date="2019" name="Int. J. Syst. Evol. Microbiol.">
        <title>The Global Catalogue of Microorganisms (GCM) 10K type strain sequencing project: providing services to taxonomists for standard genome sequencing and annotation.</title>
        <authorList>
            <consortium name="The Broad Institute Genomics Platform"/>
            <consortium name="The Broad Institute Genome Sequencing Center for Infectious Disease"/>
            <person name="Wu L."/>
            <person name="Ma J."/>
        </authorList>
    </citation>
    <scope>NUCLEOTIDE SEQUENCE [LARGE SCALE GENOMIC DNA]</scope>
    <source>
        <strain evidence="2">CCUG 62982</strain>
    </source>
</reference>
<dbReference type="EMBL" id="JBHTJG010000013">
    <property type="protein sequence ID" value="MFD0948460.1"/>
    <property type="molecule type" value="Genomic_DNA"/>
</dbReference>
<proteinExistence type="predicted"/>
<dbReference type="Gene3D" id="1.10.10.10">
    <property type="entry name" value="Winged helix-like DNA-binding domain superfamily/Winged helix DNA-binding domain"/>
    <property type="match status" value="1"/>
</dbReference>
<evidence type="ECO:0000313" key="2">
    <source>
        <dbReference type="Proteomes" id="UP001596977"/>
    </source>
</evidence>
<name>A0ABW3HCN7_9SPHN</name>
<keyword evidence="2" id="KW-1185">Reference proteome</keyword>
<dbReference type="RefSeq" id="WP_264946412.1">
    <property type="nucleotide sequence ID" value="NZ_JAPDRA010000013.1"/>
</dbReference>